<feature type="signal peptide" evidence="1">
    <location>
        <begin position="1"/>
        <end position="24"/>
    </location>
</feature>
<gene>
    <name evidence="2" type="ORF">CBP51_03560</name>
</gene>
<evidence type="ECO:0008006" key="4">
    <source>
        <dbReference type="Google" id="ProtNLM"/>
    </source>
</evidence>
<name>A0A266Q9U2_9GAMM</name>
<keyword evidence="3" id="KW-1185">Reference proteome</keyword>
<reference evidence="3" key="1">
    <citation type="submission" date="2017-05" db="EMBL/GenBank/DDBJ databases">
        <authorList>
            <person name="Barney B.M."/>
        </authorList>
    </citation>
    <scope>NUCLEOTIDE SEQUENCE [LARGE SCALE GENOMIC DNA]</scope>
    <source>
        <strain evidence="3">PSBB022</strain>
    </source>
</reference>
<dbReference type="AlphaFoldDB" id="A0A266Q9U2"/>
<comment type="caution">
    <text evidence="2">The sequence shown here is derived from an EMBL/GenBank/DDBJ whole genome shotgun (WGS) entry which is preliminary data.</text>
</comment>
<sequence length="216" mass="24161">MFRGIHSRHFVIALLCSIALPAAASNFGFMKNTLPSQLSDSEMQQLKTEINRVLEENPDKKITQWQAPEAKVNVKILPKLSYTEAGNACRRTLLHFSAPQKNPENYGFTICKNTENKWHITQSRLQTLSDTDITLIETHTLQALNDNNIGTPVTWFNAKSKINGTVVLVGAARKNQQHCKTITISLFDADGTSLEGQYLLCKTDSGWKQEGSVNKQ</sequence>
<dbReference type="Proteomes" id="UP000216101">
    <property type="component" value="Unassembled WGS sequence"/>
</dbReference>
<evidence type="ECO:0000313" key="3">
    <source>
        <dbReference type="Proteomes" id="UP000216101"/>
    </source>
</evidence>
<dbReference type="EMBL" id="NHNI01000001">
    <property type="protein sequence ID" value="OZY86119.1"/>
    <property type="molecule type" value="Genomic_DNA"/>
</dbReference>
<protein>
    <recommendedName>
        <fullName evidence="4">Surface antigen domain-containing protein</fullName>
    </recommendedName>
</protein>
<organism evidence="2 3">
    <name type="scientific">Cellvibrio mixtus</name>
    <dbReference type="NCBI Taxonomy" id="39650"/>
    <lineage>
        <taxon>Bacteria</taxon>
        <taxon>Pseudomonadati</taxon>
        <taxon>Pseudomonadota</taxon>
        <taxon>Gammaproteobacteria</taxon>
        <taxon>Cellvibrionales</taxon>
        <taxon>Cellvibrionaceae</taxon>
        <taxon>Cellvibrio</taxon>
    </lineage>
</organism>
<evidence type="ECO:0000256" key="1">
    <source>
        <dbReference type="SAM" id="SignalP"/>
    </source>
</evidence>
<feature type="chain" id="PRO_5012560262" description="Surface antigen domain-containing protein" evidence="1">
    <location>
        <begin position="25"/>
        <end position="216"/>
    </location>
</feature>
<keyword evidence="1" id="KW-0732">Signal</keyword>
<proteinExistence type="predicted"/>
<dbReference type="RefSeq" id="WP_094983875.1">
    <property type="nucleotide sequence ID" value="NZ_NHNI01000001.1"/>
</dbReference>
<accession>A0A266Q9U2</accession>
<evidence type="ECO:0000313" key="2">
    <source>
        <dbReference type="EMBL" id="OZY86119.1"/>
    </source>
</evidence>